<accession>A0A8K0P798</accession>
<dbReference type="NCBIfam" id="TIGR01438">
    <property type="entry name" value="TGR"/>
    <property type="match status" value="1"/>
</dbReference>
<dbReference type="GO" id="GO:0005739">
    <property type="term" value="C:mitochondrion"/>
    <property type="evidence" value="ECO:0007669"/>
    <property type="project" value="TreeGrafter"/>
</dbReference>
<evidence type="ECO:0000313" key="12">
    <source>
        <dbReference type="Proteomes" id="UP000792457"/>
    </source>
</evidence>
<evidence type="ECO:0000256" key="7">
    <source>
        <dbReference type="ARBA" id="ARBA00023157"/>
    </source>
</evidence>
<dbReference type="PANTHER" id="PTHR42737">
    <property type="entry name" value="GLUTATHIONE REDUCTASE"/>
    <property type="match status" value="1"/>
</dbReference>
<dbReference type="AlphaFoldDB" id="A0A8K0P798"/>
<comment type="cofactor">
    <cofactor evidence="1">
        <name>FAD</name>
        <dbReference type="ChEBI" id="CHEBI:57692"/>
    </cofactor>
</comment>
<dbReference type="InterPro" id="IPR023753">
    <property type="entry name" value="FAD/NAD-binding_dom"/>
</dbReference>
<dbReference type="Pfam" id="PF07992">
    <property type="entry name" value="Pyr_redox_2"/>
    <property type="match status" value="1"/>
</dbReference>
<organism evidence="11 12">
    <name type="scientific">Ladona fulva</name>
    <name type="common">Scarce chaser dragonfly</name>
    <name type="synonym">Libellula fulva</name>
    <dbReference type="NCBI Taxonomy" id="123851"/>
    <lineage>
        <taxon>Eukaryota</taxon>
        <taxon>Metazoa</taxon>
        <taxon>Ecdysozoa</taxon>
        <taxon>Arthropoda</taxon>
        <taxon>Hexapoda</taxon>
        <taxon>Insecta</taxon>
        <taxon>Pterygota</taxon>
        <taxon>Palaeoptera</taxon>
        <taxon>Odonata</taxon>
        <taxon>Epiprocta</taxon>
        <taxon>Anisoptera</taxon>
        <taxon>Libelluloidea</taxon>
        <taxon>Libellulidae</taxon>
        <taxon>Ladona</taxon>
    </lineage>
</organism>
<dbReference type="PROSITE" id="PS00076">
    <property type="entry name" value="PYRIDINE_REDOX_1"/>
    <property type="match status" value="1"/>
</dbReference>
<keyword evidence="4" id="KW-0274">FAD</keyword>
<evidence type="ECO:0000259" key="10">
    <source>
        <dbReference type="Pfam" id="PF07992"/>
    </source>
</evidence>
<dbReference type="SUPFAM" id="SSF52833">
    <property type="entry name" value="Thioredoxin-like"/>
    <property type="match status" value="1"/>
</dbReference>
<keyword evidence="6" id="KW-0560">Oxidoreductase</keyword>
<evidence type="ECO:0000256" key="3">
    <source>
        <dbReference type="ARBA" id="ARBA00022630"/>
    </source>
</evidence>
<dbReference type="InterPro" id="IPR046952">
    <property type="entry name" value="GSHR/TRXR-like"/>
</dbReference>
<dbReference type="GO" id="GO:0034599">
    <property type="term" value="P:cellular response to oxidative stress"/>
    <property type="evidence" value="ECO:0007669"/>
    <property type="project" value="TreeGrafter"/>
</dbReference>
<keyword evidence="8" id="KW-0676">Redox-active center</keyword>
<feature type="domain" description="FAD/NAD(P)-binding" evidence="10">
    <location>
        <begin position="104"/>
        <end position="440"/>
    </location>
</feature>
<name>A0A8K0P798_LADFU</name>
<evidence type="ECO:0000259" key="9">
    <source>
        <dbReference type="Pfam" id="PF00462"/>
    </source>
</evidence>
<protein>
    <recommendedName>
        <fullName evidence="13">Thioredoxin reductase</fullName>
    </recommendedName>
</protein>
<dbReference type="Gene3D" id="3.40.30.10">
    <property type="entry name" value="Glutaredoxin"/>
    <property type="match status" value="1"/>
</dbReference>
<dbReference type="InterPro" id="IPR012999">
    <property type="entry name" value="Pyr_OxRdtase_I_AS"/>
</dbReference>
<feature type="domain" description="Glutaredoxin" evidence="9">
    <location>
        <begin position="13"/>
        <end position="76"/>
    </location>
</feature>
<dbReference type="GO" id="GO:0004362">
    <property type="term" value="F:glutathione-disulfide reductase (NADPH) activity"/>
    <property type="evidence" value="ECO:0007669"/>
    <property type="project" value="TreeGrafter"/>
</dbReference>
<dbReference type="PRINTS" id="PR00411">
    <property type="entry name" value="PNDRDTASEI"/>
</dbReference>
<evidence type="ECO:0000256" key="8">
    <source>
        <dbReference type="ARBA" id="ARBA00023284"/>
    </source>
</evidence>
<dbReference type="GO" id="GO:0004791">
    <property type="term" value="F:thioredoxin-disulfide reductase (NADPH) activity"/>
    <property type="evidence" value="ECO:0007669"/>
    <property type="project" value="InterPro"/>
</dbReference>
<evidence type="ECO:0000313" key="11">
    <source>
        <dbReference type="EMBL" id="KAG8234723.1"/>
    </source>
</evidence>
<dbReference type="SUPFAM" id="SSF51905">
    <property type="entry name" value="FAD/NAD(P)-binding domain"/>
    <property type="match status" value="1"/>
</dbReference>
<reference evidence="11" key="1">
    <citation type="submission" date="2013-04" db="EMBL/GenBank/DDBJ databases">
        <authorList>
            <person name="Qu J."/>
            <person name="Murali S.C."/>
            <person name="Bandaranaike D."/>
            <person name="Bellair M."/>
            <person name="Blankenburg K."/>
            <person name="Chao H."/>
            <person name="Dinh H."/>
            <person name="Doddapaneni H."/>
            <person name="Downs B."/>
            <person name="Dugan-Rocha S."/>
            <person name="Elkadiri S."/>
            <person name="Gnanaolivu R.D."/>
            <person name="Hernandez B."/>
            <person name="Javaid M."/>
            <person name="Jayaseelan J.C."/>
            <person name="Lee S."/>
            <person name="Li M."/>
            <person name="Ming W."/>
            <person name="Munidasa M."/>
            <person name="Muniz J."/>
            <person name="Nguyen L."/>
            <person name="Ongeri F."/>
            <person name="Osuji N."/>
            <person name="Pu L.-L."/>
            <person name="Puazo M."/>
            <person name="Qu C."/>
            <person name="Quiroz J."/>
            <person name="Raj R."/>
            <person name="Weissenberger G."/>
            <person name="Xin Y."/>
            <person name="Zou X."/>
            <person name="Han Y."/>
            <person name="Richards S."/>
            <person name="Worley K."/>
            <person name="Muzny D."/>
            <person name="Gibbs R."/>
        </authorList>
    </citation>
    <scope>NUCLEOTIDE SEQUENCE</scope>
    <source>
        <strain evidence="11">Sampled in the wild</strain>
    </source>
</reference>
<keyword evidence="12" id="KW-1185">Reference proteome</keyword>
<dbReference type="PRINTS" id="PR00368">
    <property type="entry name" value="FADPNR"/>
</dbReference>
<dbReference type="OrthoDB" id="5956163at2759"/>
<dbReference type="PROSITE" id="PS51354">
    <property type="entry name" value="GLUTAREDOXIN_2"/>
    <property type="match status" value="1"/>
</dbReference>
<evidence type="ECO:0000256" key="5">
    <source>
        <dbReference type="ARBA" id="ARBA00022857"/>
    </source>
</evidence>
<keyword evidence="3" id="KW-0285">Flavoprotein</keyword>
<dbReference type="InterPro" id="IPR002109">
    <property type="entry name" value="Glutaredoxin"/>
</dbReference>
<dbReference type="FunFam" id="3.50.50.60:FF:000012">
    <property type="entry name" value="Thioredoxin reductase 1, cytoplasmic"/>
    <property type="match status" value="1"/>
</dbReference>
<dbReference type="CDD" id="cd03419">
    <property type="entry name" value="GRX_GRXh_1_2_like"/>
    <property type="match status" value="1"/>
</dbReference>
<gene>
    <name evidence="11" type="ORF">J437_LFUL014831</name>
</gene>
<feature type="non-terminal residue" evidence="11">
    <location>
        <position position="444"/>
    </location>
</feature>
<proteinExistence type="inferred from homology"/>
<dbReference type="Gene3D" id="3.50.50.60">
    <property type="entry name" value="FAD/NAD(P)-binding domain"/>
    <property type="match status" value="1"/>
</dbReference>
<dbReference type="GO" id="GO:0005829">
    <property type="term" value="C:cytosol"/>
    <property type="evidence" value="ECO:0007669"/>
    <property type="project" value="TreeGrafter"/>
</dbReference>
<reference evidence="11" key="2">
    <citation type="submission" date="2017-10" db="EMBL/GenBank/DDBJ databases">
        <title>Ladona fulva Genome sequencing and assembly.</title>
        <authorList>
            <person name="Murali S."/>
            <person name="Richards S."/>
            <person name="Bandaranaike D."/>
            <person name="Bellair M."/>
            <person name="Blankenburg K."/>
            <person name="Chao H."/>
            <person name="Dinh H."/>
            <person name="Doddapaneni H."/>
            <person name="Dugan-Rocha S."/>
            <person name="Elkadiri S."/>
            <person name="Gnanaolivu R."/>
            <person name="Hernandez B."/>
            <person name="Skinner E."/>
            <person name="Javaid M."/>
            <person name="Lee S."/>
            <person name="Li M."/>
            <person name="Ming W."/>
            <person name="Munidasa M."/>
            <person name="Muniz J."/>
            <person name="Nguyen L."/>
            <person name="Hughes D."/>
            <person name="Osuji N."/>
            <person name="Pu L.-L."/>
            <person name="Puazo M."/>
            <person name="Qu C."/>
            <person name="Quiroz J."/>
            <person name="Raj R."/>
            <person name="Weissenberger G."/>
            <person name="Xin Y."/>
            <person name="Zou X."/>
            <person name="Han Y."/>
            <person name="Worley K."/>
            <person name="Muzny D."/>
            <person name="Gibbs R."/>
        </authorList>
    </citation>
    <scope>NUCLEOTIDE SEQUENCE</scope>
    <source>
        <strain evidence="11">Sampled in the wild</strain>
    </source>
</reference>
<dbReference type="PANTHER" id="PTHR42737:SF8">
    <property type="entry name" value="THIOREDOXIN-DISULFIDE REDUCTASE"/>
    <property type="match status" value="1"/>
</dbReference>
<dbReference type="FunFam" id="3.50.50.60:FF:000200">
    <property type="entry name" value="Thioredoxin reductase 2, mitochondrial"/>
    <property type="match status" value="1"/>
</dbReference>
<evidence type="ECO:0000256" key="2">
    <source>
        <dbReference type="ARBA" id="ARBA00007532"/>
    </source>
</evidence>
<evidence type="ECO:0000256" key="6">
    <source>
        <dbReference type="ARBA" id="ARBA00023002"/>
    </source>
</evidence>
<keyword evidence="5" id="KW-0521">NADP</keyword>
<dbReference type="InterPro" id="IPR036188">
    <property type="entry name" value="FAD/NAD-bd_sf"/>
</dbReference>
<evidence type="ECO:0008006" key="13">
    <source>
        <dbReference type="Google" id="ProtNLM"/>
    </source>
</evidence>
<dbReference type="GO" id="GO:0050660">
    <property type="term" value="F:flavin adenine dinucleotide binding"/>
    <property type="evidence" value="ECO:0007669"/>
    <property type="project" value="InterPro"/>
</dbReference>
<sequence>MDRISSLISANTVMVFSKSYCSFCRKVKDLFMREQIPYHSIELDLMEKEGTLIQEALERMTKQRTVPNVFIRGEHVGGCDVTESIYRDGTLLERVNGTYTQRDYDLVVIGGGSGGLAAAKEAAGFNRKVAVCDFVKPTPKGTKWGLGGTCVNVGCIPKKLMHKSAIIGADIHDAAHFGWAVPEKVNHNWEVLTEEVKRHIKSLNFGYRTELMKKKVKYFNAFANFVDDHTLTLTDNANRTSTVTANNFIIAVGGRPSYPDIPGAKEYGITSDDVFYLPYCPGKTLVVGGSYVALECAGFLSGFGLDVTVLVRSILLRGFDQQMAEMIGSQMEGHGVKFIKKAVPLSVTQVKEGHPGELNVSMKHDDGRITEETFNTVLFAVGRKACTSEIGLDTVGVQVNENNGKIFVKENEQTSVRNIYAIGDVIDGKPELTPVAIQAGKLLA</sequence>
<comment type="similarity">
    <text evidence="2">Belongs to the class-I pyridine nucleotide-disulfide oxidoreductase family.</text>
</comment>
<dbReference type="NCBIfam" id="TIGR02180">
    <property type="entry name" value="GRX_euk"/>
    <property type="match status" value="1"/>
</dbReference>
<comment type="caution">
    <text evidence="11">The sequence shown here is derived from an EMBL/GenBank/DDBJ whole genome shotgun (WGS) entry which is preliminary data.</text>
</comment>
<dbReference type="EMBL" id="KZ308840">
    <property type="protein sequence ID" value="KAG8234723.1"/>
    <property type="molecule type" value="Genomic_DNA"/>
</dbReference>
<dbReference type="InterPro" id="IPR036249">
    <property type="entry name" value="Thioredoxin-like_sf"/>
</dbReference>
<dbReference type="Pfam" id="PF00462">
    <property type="entry name" value="Glutaredoxin"/>
    <property type="match status" value="1"/>
</dbReference>
<dbReference type="GO" id="GO:0045454">
    <property type="term" value="P:cell redox homeostasis"/>
    <property type="evidence" value="ECO:0007669"/>
    <property type="project" value="InterPro"/>
</dbReference>
<dbReference type="InterPro" id="IPR006338">
    <property type="entry name" value="Thioredoxin/glutathione_Rdtase"/>
</dbReference>
<evidence type="ECO:0000256" key="1">
    <source>
        <dbReference type="ARBA" id="ARBA00001974"/>
    </source>
</evidence>
<keyword evidence="7" id="KW-1015">Disulfide bond</keyword>
<evidence type="ECO:0000256" key="4">
    <source>
        <dbReference type="ARBA" id="ARBA00022827"/>
    </source>
</evidence>
<dbReference type="InterPro" id="IPR011899">
    <property type="entry name" value="Glutaredoxin_euk/vir"/>
</dbReference>
<dbReference type="Proteomes" id="UP000792457">
    <property type="component" value="Unassembled WGS sequence"/>
</dbReference>
<dbReference type="GO" id="GO:0006749">
    <property type="term" value="P:glutathione metabolic process"/>
    <property type="evidence" value="ECO:0007669"/>
    <property type="project" value="TreeGrafter"/>
</dbReference>